<dbReference type="PROSITE" id="PS51186">
    <property type="entry name" value="GNAT"/>
    <property type="match status" value="1"/>
</dbReference>
<accession>A0A6N8TF49</accession>
<name>A0A6N8TF49_SHIZO</name>
<dbReference type="AlphaFoldDB" id="A0A6N8TF49"/>
<dbReference type="EMBL" id="WUML01000010">
    <property type="protein sequence ID" value="MXO01261.1"/>
    <property type="molecule type" value="Genomic_DNA"/>
</dbReference>
<dbReference type="CDD" id="cd04301">
    <property type="entry name" value="NAT_SF"/>
    <property type="match status" value="1"/>
</dbReference>
<evidence type="ECO:0000259" key="1">
    <source>
        <dbReference type="PROSITE" id="PS51186"/>
    </source>
</evidence>
<dbReference type="Gene3D" id="3.40.630.30">
    <property type="match status" value="1"/>
</dbReference>
<dbReference type="OrthoDB" id="275336at2"/>
<dbReference type="Pfam" id="PF00583">
    <property type="entry name" value="Acetyltransf_1"/>
    <property type="match status" value="1"/>
</dbReference>
<dbReference type="InterPro" id="IPR016181">
    <property type="entry name" value="Acyl_CoA_acyltransferase"/>
</dbReference>
<organism evidence="2 3">
    <name type="scientific">Shinella zoogloeoides</name>
    <name type="common">Crabtreella saccharophila</name>
    <dbReference type="NCBI Taxonomy" id="352475"/>
    <lineage>
        <taxon>Bacteria</taxon>
        <taxon>Pseudomonadati</taxon>
        <taxon>Pseudomonadota</taxon>
        <taxon>Alphaproteobacteria</taxon>
        <taxon>Hyphomicrobiales</taxon>
        <taxon>Rhizobiaceae</taxon>
        <taxon>Shinella</taxon>
    </lineage>
</organism>
<evidence type="ECO:0000313" key="2">
    <source>
        <dbReference type="EMBL" id="MXO01261.1"/>
    </source>
</evidence>
<protein>
    <submittedName>
        <fullName evidence="2">GNAT family N-acetyltransferase</fullName>
    </submittedName>
</protein>
<gene>
    <name evidence="2" type="ORF">GR156_13160</name>
</gene>
<dbReference type="Proteomes" id="UP000440304">
    <property type="component" value="Unassembled WGS sequence"/>
</dbReference>
<dbReference type="InterPro" id="IPR000182">
    <property type="entry name" value="GNAT_dom"/>
</dbReference>
<sequence length="166" mass="18326">MRLLVTYMELCTPPANRPALTVPSAGLSIQPERLSVVDYVALYRAVGKPLDWDSRLRLPQPALSAFLSAPSTTIVVLREAGEAIGLCEFDAVDTPDIELTHFGLVPAAYGRRLGPFLLDTALRAVWSGTTRRLWLHTDTKDHAKAQATYARAGFTVFKEQVEEFPD</sequence>
<dbReference type="RefSeq" id="WP_160786642.1">
    <property type="nucleotide sequence ID" value="NZ_CP086610.1"/>
</dbReference>
<dbReference type="GO" id="GO:0016747">
    <property type="term" value="F:acyltransferase activity, transferring groups other than amino-acyl groups"/>
    <property type="evidence" value="ECO:0007669"/>
    <property type="project" value="InterPro"/>
</dbReference>
<reference evidence="2 3" key="1">
    <citation type="submission" date="2019-12" db="EMBL/GenBank/DDBJ databases">
        <title>Shinella granuli gen. nov., sp. nov., and proposal of the reclassification of Zoogloea ramigera ATCC 19623 as Shinella zoogloeoides sp. nov.</title>
        <authorList>
            <person name="Gao J."/>
        </authorList>
    </citation>
    <scope>NUCLEOTIDE SEQUENCE [LARGE SCALE GENOMIC DNA]</scope>
    <source>
        <strain evidence="2 3">DSM 287</strain>
    </source>
</reference>
<dbReference type="SUPFAM" id="SSF55729">
    <property type="entry name" value="Acyl-CoA N-acyltransferases (Nat)"/>
    <property type="match status" value="1"/>
</dbReference>
<feature type="domain" description="N-acetyltransferase" evidence="1">
    <location>
        <begin position="29"/>
        <end position="166"/>
    </location>
</feature>
<evidence type="ECO:0000313" key="3">
    <source>
        <dbReference type="Proteomes" id="UP000440304"/>
    </source>
</evidence>
<keyword evidence="2" id="KW-0808">Transferase</keyword>
<proteinExistence type="predicted"/>
<comment type="caution">
    <text evidence="2">The sequence shown here is derived from an EMBL/GenBank/DDBJ whole genome shotgun (WGS) entry which is preliminary data.</text>
</comment>